<dbReference type="CDD" id="cd05260">
    <property type="entry name" value="GDP_MD_SDR_e"/>
    <property type="match status" value="1"/>
</dbReference>
<keyword evidence="7" id="KW-1185">Reference proteome</keyword>
<dbReference type="GO" id="GO:0042351">
    <property type="term" value="P:'de novo' GDP-L-fucose biosynthetic process"/>
    <property type="evidence" value="ECO:0007669"/>
    <property type="project" value="TreeGrafter"/>
</dbReference>
<dbReference type="FunFam" id="3.40.50.720:FF:000924">
    <property type="entry name" value="GDP-mannose 4,6 dehydratase"/>
    <property type="match status" value="1"/>
</dbReference>
<accession>A0A3Q8Q3R3</accession>
<dbReference type="Pfam" id="PF16363">
    <property type="entry name" value="GDP_Man_Dehyd"/>
    <property type="match status" value="1"/>
</dbReference>
<comment type="similarity">
    <text evidence="2">Belongs to the NAD(P)-dependent epimerase/dehydratase family. GDP-mannose 4,6-dehydratase subfamily.</text>
</comment>
<feature type="domain" description="NAD(P)-binding" evidence="5">
    <location>
        <begin position="7"/>
        <end position="315"/>
    </location>
</feature>
<evidence type="ECO:0000256" key="3">
    <source>
        <dbReference type="ARBA" id="ARBA00011989"/>
    </source>
</evidence>
<sequence>MERRTALITGITGQDGAWLAKQLLEKGYKVYGTVRRTSTPNLWRLQWLGIADKVEYIHQVDITDPVNVDELIRAVKPNELYHLASQSHVGTSFSQPVSTFITNTLSTLYILDAVRRHSPQTRVYFAGTSEMFGNVYDYLKLNEETPMRPDSPYAVSKLSAYHLVRLYRQAYKIFAVTGILFNHESEIRGLDFVTRKISNAVAMIYFGLTDTLTLGNLKAERDWGYAPEYTEAMWLMLQQEEPDDYVIATGESHSVREFVEEAFRHVGLNWRDYVKTDEKLYRPIDVNILVGDYSKAEKKLGWKPRTRFNELVKIMVDADIERWRKWLRGEPVPFDAPYVIEWKRS</sequence>
<dbReference type="EC" id="4.2.1.47" evidence="3"/>
<dbReference type="GO" id="GO:0008446">
    <property type="term" value="F:GDP-mannose 4,6-dehydratase activity"/>
    <property type="evidence" value="ECO:0007669"/>
    <property type="project" value="UniProtKB-EC"/>
</dbReference>
<reference evidence="6 7" key="1">
    <citation type="journal article" date="2018" name="Environ. Microbiol.">
        <title>New archaeal viruses discovered by metagenomic analysis of viral communities in enrichment cultures.</title>
        <authorList>
            <person name="Liu Y."/>
            <person name="Brandt D."/>
            <person name="Ishino S."/>
            <person name="Ishino Y."/>
            <person name="Koonin E.V."/>
            <person name="Kalinowski J."/>
            <person name="Krupovic M."/>
            <person name="Prangishvili D."/>
        </authorList>
    </citation>
    <scope>NUCLEOTIDE SEQUENCE [LARGE SCALE GENOMIC DNA]</scope>
</reference>
<dbReference type="InterPro" id="IPR006368">
    <property type="entry name" value="GDP_Man_deHydtase"/>
</dbReference>
<dbReference type="Proteomes" id="UP000277749">
    <property type="component" value="Segment"/>
</dbReference>
<organism evidence="6 7">
    <name type="scientific">Sulfolobales Beppu filamentous virus 2</name>
    <dbReference type="NCBI Taxonomy" id="2493123"/>
    <lineage>
        <taxon>Viruses</taxon>
        <taxon>Adnaviria</taxon>
        <taxon>Zilligvirae</taxon>
        <taxon>Taleaviricota</taxon>
        <taxon>Tokiviricetes</taxon>
        <taxon>Ligamenvirales</taxon>
        <taxon>Lipothrixviridae</taxon>
        <taxon>Alphalipothrixvirus</taxon>
        <taxon>Alphalipothrixvirus umijigokuense</taxon>
    </lineage>
</organism>
<evidence type="ECO:0000313" key="6">
    <source>
        <dbReference type="EMBL" id="AZI75779.1"/>
    </source>
</evidence>
<dbReference type="Gene3D" id="3.90.25.10">
    <property type="entry name" value="UDP-galactose 4-epimerase, domain 1"/>
    <property type="match status" value="1"/>
</dbReference>
<evidence type="ECO:0000313" key="7">
    <source>
        <dbReference type="Proteomes" id="UP000277749"/>
    </source>
</evidence>
<keyword evidence="4" id="KW-0456">Lyase</keyword>
<name>A0A3Q8Q3R3_9VIRU</name>
<protein>
    <recommendedName>
        <fullName evidence="3">GDP-mannose 4,6-dehydratase</fullName>
        <ecNumber evidence="3">4.2.1.47</ecNumber>
    </recommendedName>
</protein>
<dbReference type="PANTHER" id="PTHR43715:SF1">
    <property type="entry name" value="GDP-MANNOSE 4,6 DEHYDRATASE"/>
    <property type="match status" value="1"/>
</dbReference>
<dbReference type="InterPro" id="IPR016040">
    <property type="entry name" value="NAD(P)-bd_dom"/>
</dbReference>
<evidence type="ECO:0000256" key="2">
    <source>
        <dbReference type="ARBA" id="ARBA00009263"/>
    </source>
</evidence>
<evidence type="ECO:0000256" key="4">
    <source>
        <dbReference type="ARBA" id="ARBA00023239"/>
    </source>
</evidence>
<proteinExistence type="inferred from homology"/>
<gene>
    <name evidence="6" type="ORF">SBFV2_gp12</name>
</gene>
<dbReference type="HAMAP" id="MF_00955">
    <property type="entry name" value="GDP_Man_dehydratase"/>
    <property type="match status" value="1"/>
</dbReference>
<evidence type="ECO:0000256" key="1">
    <source>
        <dbReference type="ARBA" id="ARBA00001937"/>
    </source>
</evidence>
<evidence type="ECO:0000259" key="5">
    <source>
        <dbReference type="Pfam" id="PF16363"/>
    </source>
</evidence>
<comment type="cofactor">
    <cofactor evidence="1">
        <name>NADP(+)</name>
        <dbReference type="ChEBI" id="CHEBI:58349"/>
    </cofactor>
</comment>
<dbReference type="EMBL" id="MK064563">
    <property type="protein sequence ID" value="AZI75779.1"/>
    <property type="molecule type" value="Genomic_DNA"/>
</dbReference>
<dbReference type="SUPFAM" id="SSF51735">
    <property type="entry name" value="NAD(P)-binding Rossmann-fold domains"/>
    <property type="match status" value="1"/>
</dbReference>
<dbReference type="PANTHER" id="PTHR43715">
    <property type="entry name" value="GDP-MANNOSE 4,6-DEHYDRATASE"/>
    <property type="match status" value="1"/>
</dbReference>
<dbReference type="Gene3D" id="3.40.50.720">
    <property type="entry name" value="NAD(P)-binding Rossmann-like Domain"/>
    <property type="match status" value="1"/>
</dbReference>
<dbReference type="InterPro" id="IPR036291">
    <property type="entry name" value="NAD(P)-bd_dom_sf"/>
</dbReference>